<feature type="binding site" evidence="9">
    <location>
        <begin position="41"/>
        <end position="45"/>
    </location>
    <ligand>
        <name>4-amino-2-methyl-5-(diphosphooxymethyl)pyrimidine</name>
        <dbReference type="ChEBI" id="CHEBI:57841"/>
    </ligand>
</feature>
<comment type="caution">
    <text evidence="13">The sequence shown here is derived from an EMBL/GenBank/DDBJ whole genome shotgun (WGS) entry which is preliminary data.</text>
</comment>
<dbReference type="InterPro" id="IPR013785">
    <property type="entry name" value="Aldolase_TIM"/>
</dbReference>
<dbReference type="InterPro" id="IPR022998">
    <property type="entry name" value="ThiamineP_synth_TenI"/>
</dbReference>
<dbReference type="HAMAP" id="MF_00097">
    <property type="entry name" value="TMP_synthase"/>
    <property type="match status" value="1"/>
</dbReference>
<dbReference type="NCBIfam" id="TIGR00693">
    <property type="entry name" value="thiE"/>
    <property type="match status" value="1"/>
</dbReference>
<evidence type="ECO:0000256" key="5">
    <source>
        <dbReference type="ARBA" id="ARBA00022977"/>
    </source>
</evidence>
<dbReference type="EMBL" id="DVHH01000175">
    <property type="protein sequence ID" value="HIR55385.1"/>
    <property type="molecule type" value="Genomic_DNA"/>
</dbReference>
<comment type="catalytic activity">
    <reaction evidence="8 9 10">
        <text>2-[(2R,5Z)-2-carboxy-4-methylthiazol-5(2H)-ylidene]ethyl phosphate + 4-amino-2-methyl-5-(diphosphooxymethyl)pyrimidine + 2 H(+) = thiamine phosphate + CO2 + diphosphate</text>
        <dbReference type="Rhea" id="RHEA:47844"/>
        <dbReference type="ChEBI" id="CHEBI:15378"/>
        <dbReference type="ChEBI" id="CHEBI:16526"/>
        <dbReference type="ChEBI" id="CHEBI:33019"/>
        <dbReference type="ChEBI" id="CHEBI:37575"/>
        <dbReference type="ChEBI" id="CHEBI:57841"/>
        <dbReference type="ChEBI" id="CHEBI:62899"/>
        <dbReference type="EC" id="2.5.1.3"/>
    </reaction>
</comment>
<dbReference type="GO" id="GO:0005737">
    <property type="term" value="C:cytoplasm"/>
    <property type="evidence" value="ECO:0007669"/>
    <property type="project" value="TreeGrafter"/>
</dbReference>
<dbReference type="SUPFAM" id="SSF51391">
    <property type="entry name" value="Thiamin phosphate synthase"/>
    <property type="match status" value="1"/>
</dbReference>
<comment type="similarity">
    <text evidence="9 10">Belongs to the thiamine-phosphate synthase family.</text>
</comment>
<feature type="binding site" evidence="9">
    <location>
        <begin position="188"/>
        <end position="189"/>
    </location>
    <ligand>
        <name>2-[(2R,5Z)-2-carboxy-4-methylthiazol-5(2H)-ylidene]ethyl phosphate</name>
        <dbReference type="ChEBI" id="CHEBI:62899"/>
    </ligand>
</feature>
<dbReference type="GO" id="GO:0000287">
    <property type="term" value="F:magnesium ion binding"/>
    <property type="evidence" value="ECO:0007669"/>
    <property type="project" value="UniProtKB-UniRule"/>
</dbReference>
<keyword evidence="3 9" id="KW-0479">Metal-binding</keyword>
<dbReference type="InterPro" id="IPR036206">
    <property type="entry name" value="ThiamineP_synth_sf"/>
</dbReference>
<feature type="binding site" evidence="9">
    <location>
        <position position="74"/>
    </location>
    <ligand>
        <name>Mg(2+)</name>
        <dbReference type="ChEBI" id="CHEBI:18420"/>
    </ligand>
</feature>
<feature type="binding site" evidence="9">
    <location>
        <begin position="138"/>
        <end position="140"/>
    </location>
    <ligand>
        <name>2-[(2R,5Z)-2-carboxy-4-methylthiazol-5(2H)-ylidene]ethyl phosphate</name>
        <dbReference type="ChEBI" id="CHEBI:62899"/>
    </ligand>
</feature>
<evidence type="ECO:0000256" key="2">
    <source>
        <dbReference type="ARBA" id="ARBA00022679"/>
    </source>
</evidence>
<feature type="binding site" evidence="9">
    <location>
        <position position="112"/>
    </location>
    <ligand>
        <name>4-amino-2-methyl-5-(diphosphooxymethyl)pyrimidine</name>
        <dbReference type="ChEBI" id="CHEBI:57841"/>
    </ligand>
</feature>
<accession>A0A9D1DM38</accession>
<comment type="function">
    <text evidence="9">Condenses 4-methyl-5-(beta-hydroxyethyl)thiazole monophosphate (THZ-P) and 2-methyl-4-amino-5-hydroxymethyl pyrimidine pyrophosphate (HMP-PP) to form thiamine monophosphate (TMP).</text>
</comment>
<dbReference type="AlphaFoldDB" id="A0A9D1DM38"/>
<dbReference type="PANTHER" id="PTHR20857">
    <property type="entry name" value="THIAMINE-PHOSPHATE PYROPHOSPHORYLASE"/>
    <property type="match status" value="1"/>
</dbReference>
<reference evidence="13" key="1">
    <citation type="submission" date="2020-10" db="EMBL/GenBank/DDBJ databases">
        <authorList>
            <person name="Gilroy R."/>
        </authorList>
    </citation>
    <scope>NUCLEOTIDE SEQUENCE</scope>
    <source>
        <strain evidence="13">ChiGjej3B3-7149</strain>
    </source>
</reference>
<comment type="cofactor">
    <cofactor evidence="9">
        <name>Mg(2+)</name>
        <dbReference type="ChEBI" id="CHEBI:18420"/>
    </cofactor>
    <text evidence="9">Binds 1 Mg(2+) ion per subunit.</text>
</comment>
<feature type="binding site" evidence="9">
    <location>
        <position position="168"/>
    </location>
    <ligand>
        <name>2-[(2R,5Z)-2-carboxy-4-methylthiazol-5(2H)-ylidene]ethyl phosphate</name>
        <dbReference type="ChEBI" id="CHEBI:62899"/>
    </ligand>
</feature>
<dbReference type="FunFam" id="3.20.20.70:FF:000096">
    <property type="entry name" value="Thiamine-phosphate synthase"/>
    <property type="match status" value="1"/>
</dbReference>
<dbReference type="Gene3D" id="3.20.20.70">
    <property type="entry name" value="Aldolase class I"/>
    <property type="match status" value="1"/>
</dbReference>
<evidence type="ECO:0000313" key="14">
    <source>
        <dbReference type="Proteomes" id="UP000824238"/>
    </source>
</evidence>
<name>A0A9D1DM38_9FIRM</name>
<evidence type="ECO:0000256" key="4">
    <source>
        <dbReference type="ARBA" id="ARBA00022842"/>
    </source>
</evidence>
<sequence>MKLKPEELRLYAVTDRAWTEGTEGVCRQVEAAVRGGATFVQLREKHLEHDEFLAEARAVVALCRALGVKCVINDDVDIAVESGADGVHVGQEDLEASLARERLGPGKIIGVSAHNAAEARRAEAAGADYIGSGAAFATSTKETAAPIGPEGLRAVVEAVSIPVVAIGGISRENIGRLEGLGLAGVAVVSALFAAPDVEAAARELSELAGRL</sequence>
<dbReference type="InterPro" id="IPR034291">
    <property type="entry name" value="TMP_synthase"/>
</dbReference>
<dbReference type="Proteomes" id="UP000824238">
    <property type="component" value="Unassembled WGS sequence"/>
</dbReference>
<comment type="catalytic activity">
    <reaction evidence="7 9 10">
        <text>2-(2-carboxy-4-methylthiazol-5-yl)ethyl phosphate + 4-amino-2-methyl-5-(diphosphooxymethyl)pyrimidine + 2 H(+) = thiamine phosphate + CO2 + diphosphate</text>
        <dbReference type="Rhea" id="RHEA:47848"/>
        <dbReference type="ChEBI" id="CHEBI:15378"/>
        <dbReference type="ChEBI" id="CHEBI:16526"/>
        <dbReference type="ChEBI" id="CHEBI:33019"/>
        <dbReference type="ChEBI" id="CHEBI:37575"/>
        <dbReference type="ChEBI" id="CHEBI:57841"/>
        <dbReference type="ChEBI" id="CHEBI:62890"/>
        <dbReference type="EC" id="2.5.1.3"/>
    </reaction>
</comment>
<evidence type="ECO:0000256" key="10">
    <source>
        <dbReference type="RuleBase" id="RU003826"/>
    </source>
</evidence>
<comment type="catalytic activity">
    <reaction evidence="6 9 10">
        <text>4-methyl-5-(2-phosphooxyethyl)-thiazole + 4-amino-2-methyl-5-(diphosphooxymethyl)pyrimidine + H(+) = thiamine phosphate + diphosphate</text>
        <dbReference type="Rhea" id="RHEA:22328"/>
        <dbReference type="ChEBI" id="CHEBI:15378"/>
        <dbReference type="ChEBI" id="CHEBI:33019"/>
        <dbReference type="ChEBI" id="CHEBI:37575"/>
        <dbReference type="ChEBI" id="CHEBI:57841"/>
        <dbReference type="ChEBI" id="CHEBI:58296"/>
        <dbReference type="EC" id="2.5.1.3"/>
    </reaction>
</comment>
<feature type="binding site" evidence="9">
    <location>
        <position position="93"/>
    </location>
    <ligand>
        <name>Mg(2+)</name>
        <dbReference type="ChEBI" id="CHEBI:18420"/>
    </ligand>
</feature>
<evidence type="ECO:0000259" key="12">
    <source>
        <dbReference type="Pfam" id="PF02581"/>
    </source>
</evidence>
<evidence type="ECO:0000256" key="11">
    <source>
        <dbReference type="RuleBase" id="RU004253"/>
    </source>
</evidence>
<dbReference type="PANTHER" id="PTHR20857:SF15">
    <property type="entry name" value="THIAMINE-PHOSPHATE SYNTHASE"/>
    <property type="match status" value="1"/>
</dbReference>
<dbReference type="GO" id="GO:0009228">
    <property type="term" value="P:thiamine biosynthetic process"/>
    <property type="evidence" value="ECO:0007669"/>
    <property type="project" value="UniProtKB-KW"/>
</dbReference>
<protein>
    <recommendedName>
        <fullName evidence="9">Thiamine-phosphate synthase</fullName>
        <shortName evidence="9">TP synthase</shortName>
        <shortName evidence="9">TPS</shortName>
        <ecNumber evidence="9">2.5.1.3</ecNumber>
    </recommendedName>
    <alternativeName>
        <fullName evidence="9">Thiamine-phosphate pyrophosphorylase</fullName>
        <shortName evidence="9">TMP pyrophosphorylase</shortName>
        <shortName evidence="9">TMP-PPase</shortName>
    </alternativeName>
</protein>
<evidence type="ECO:0000256" key="1">
    <source>
        <dbReference type="ARBA" id="ARBA00005165"/>
    </source>
</evidence>
<dbReference type="Pfam" id="PF02581">
    <property type="entry name" value="TMP-TENI"/>
    <property type="match status" value="1"/>
</dbReference>
<feature type="binding site" evidence="9">
    <location>
        <position position="73"/>
    </location>
    <ligand>
        <name>4-amino-2-methyl-5-(diphosphooxymethyl)pyrimidine</name>
        <dbReference type="ChEBI" id="CHEBI:57841"/>
    </ligand>
</feature>
<dbReference type="CDD" id="cd00564">
    <property type="entry name" value="TMP_TenI"/>
    <property type="match status" value="1"/>
</dbReference>
<proteinExistence type="inferred from homology"/>
<evidence type="ECO:0000256" key="6">
    <source>
        <dbReference type="ARBA" id="ARBA00047334"/>
    </source>
</evidence>
<gene>
    <name evidence="9 13" type="primary">thiE</name>
    <name evidence="13" type="ORF">IAD36_07330</name>
</gene>
<evidence type="ECO:0000256" key="7">
    <source>
        <dbReference type="ARBA" id="ARBA00047851"/>
    </source>
</evidence>
<organism evidence="13 14">
    <name type="scientific">Candidatus Scatomorpha intestinigallinarum</name>
    <dbReference type="NCBI Taxonomy" id="2840923"/>
    <lineage>
        <taxon>Bacteria</taxon>
        <taxon>Bacillati</taxon>
        <taxon>Bacillota</taxon>
        <taxon>Clostridia</taxon>
        <taxon>Eubacteriales</taxon>
        <taxon>Candidatus Scatomorpha</taxon>
    </lineage>
</organism>
<evidence type="ECO:0000256" key="3">
    <source>
        <dbReference type="ARBA" id="ARBA00022723"/>
    </source>
</evidence>
<dbReference type="EC" id="2.5.1.3" evidence="9"/>
<keyword evidence="4 9" id="KW-0460">Magnesium</keyword>
<feature type="binding site" evidence="9">
    <location>
        <position position="141"/>
    </location>
    <ligand>
        <name>4-amino-2-methyl-5-(diphosphooxymethyl)pyrimidine</name>
        <dbReference type="ChEBI" id="CHEBI:57841"/>
    </ligand>
</feature>
<evidence type="ECO:0000256" key="8">
    <source>
        <dbReference type="ARBA" id="ARBA00047883"/>
    </source>
</evidence>
<keyword evidence="2 9" id="KW-0808">Transferase</keyword>
<evidence type="ECO:0000256" key="9">
    <source>
        <dbReference type="HAMAP-Rule" id="MF_00097"/>
    </source>
</evidence>
<keyword evidence="5 9" id="KW-0784">Thiamine biosynthesis</keyword>
<evidence type="ECO:0000313" key="13">
    <source>
        <dbReference type="EMBL" id="HIR55385.1"/>
    </source>
</evidence>
<comment type="pathway">
    <text evidence="1 9 11">Cofactor biosynthesis; thiamine diphosphate biosynthesis; thiamine phosphate from 4-amino-2-methyl-5-diphosphomethylpyrimidine and 4-methyl-5-(2-phosphoethyl)-thiazole: step 1/1.</text>
</comment>
<dbReference type="GO" id="GO:0009229">
    <property type="term" value="P:thiamine diphosphate biosynthetic process"/>
    <property type="evidence" value="ECO:0007669"/>
    <property type="project" value="UniProtKB-UniRule"/>
</dbReference>
<dbReference type="GO" id="GO:0004789">
    <property type="term" value="F:thiamine-phosphate diphosphorylase activity"/>
    <property type="evidence" value="ECO:0007669"/>
    <property type="project" value="UniProtKB-UniRule"/>
</dbReference>
<feature type="domain" description="Thiamine phosphate synthase/TenI" evidence="12">
    <location>
        <begin position="10"/>
        <end position="191"/>
    </location>
</feature>
<reference evidence="13" key="2">
    <citation type="journal article" date="2021" name="PeerJ">
        <title>Extensive microbial diversity within the chicken gut microbiome revealed by metagenomics and culture.</title>
        <authorList>
            <person name="Gilroy R."/>
            <person name="Ravi A."/>
            <person name="Getino M."/>
            <person name="Pursley I."/>
            <person name="Horton D.L."/>
            <person name="Alikhan N.F."/>
            <person name="Baker D."/>
            <person name="Gharbi K."/>
            <person name="Hall N."/>
            <person name="Watson M."/>
            <person name="Adriaenssens E.M."/>
            <person name="Foster-Nyarko E."/>
            <person name="Jarju S."/>
            <person name="Secka A."/>
            <person name="Antonio M."/>
            <person name="Oren A."/>
            <person name="Chaudhuri R.R."/>
            <person name="La Ragione R."/>
            <person name="Hildebrand F."/>
            <person name="Pallen M.J."/>
        </authorList>
    </citation>
    <scope>NUCLEOTIDE SEQUENCE</scope>
    <source>
        <strain evidence="13">ChiGjej3B3-7149</strain>
    </source>
</reference>